<feature type="chain" id="PRO_5007300052" evidence="7">
    <location>
        <begin position="18"/>
        <end position="356"/>
    </location>
</feature>
<dbReference type="GO" id="GO:0008083">
    <property type="term" value="F:growth factor activity"/>
    <property type="evidence" value="ECO:0007669"/>
    <property type="project" value="UniProtKB-KW"/>
</dbReference>
<dbReference type="CDD" id="cd13756">
    <property type="entry name" value="TGF_beta_BMPs_GDFs"/>
    <property type="match status" value="1"/>
</dbReference>
<evidence type="ECO:0000256" key="1">
    <source>
        <dbReference type="ARBA" id="ARBA00004613"/>
    </source>
</evidence>
<dbReference type="InterPro" id="IPR017948">
    <property type="entry name" value="TGFb_CS"/>
</dbReference>
<dbReference type="EMBL" id="KQ971338">
    <property type="protein sequence ID" value="KYB27762.1"/>
    <property type="molecule type" value="Genomic_DNA"/>
</dbReference>
<dbReference type="KEGG" id="tca:103312528"/>
<evidence type="ECO:0000313" key="10">
    <source>
        <dbReference type="Proteomes" id="UP000007266"/>
    </source>
</evidence>
<evidence type="ECO:0000256" key="2">
    <source>
        <dbReference type="ARBA" id="ARBA00006656"/>
    </source>
</evidence>
<dbReference type="PANTHER" id="PTHR11848:SF119">
    <property type="entry name" value="TGF-BETA FAMILY PROFILE DOMAIN-CONTAINING PROTEIN"/>
    <property type="match status" value="1"/>
</dbReference>
<dbReference type="PROSITE" id="PS51362">
    <property type="entry name" value="TGF_BETA_2"/>
    <property type="match status" value="1"/>
</dbReference>
<proteinExistence type="inferred from homology"/>
<dbReference type="OMA" id="TESNACR"/>
<reference evidence="9 10" key="1">
    <citation type="journal article" date="2008" name="Nature">
        <title>The genome of the model beetle and pest Tribolium castaneum.</title>
        <authorList>
            <consortium name="Tribolium Genome Sequencing Consortium"/>
            <person name="Richards S."/>
            <person name="Gibbs R.A."/>
            <person name="Weinstock G.M."/>
            <person name="Brown S.J."/>
            <person name="Denell R."/>
            <person name="Beeman R.W."/>
            <person name="Gibbs R."/>
            <person name="Beeman R.W."/>
            <person name="Brown S.J."/>
            <person name="Bucher G."/>
            <person name="Friedrich M."/>
            <person name="Grimmelikhuijzen C.J."/>
            <person name="Klingler M."/>
            <person name="Lorenzen M."/>
            <person name="Richards S."/>
            <person name="Roth S."/>
            <person name="Schroder R."/>
            <person name="Tautz D."/>
            <person name="Zdobnov E.M."/>
            <person name="Muzny D."/>
            <person name="Gibbs R.A."/>
            <person name="Weinstock G.M."/>
            <person name="Attaway T."/>
            <person name="Bell S."/>
            <person name="Buhay C.J."/>
            <person name="Chandrabose M.N."/>
            <person name="Chavez D."/>
            <person name="Clerk-Blankenburg K.P."/>
            <person name="Cree A."/>
            <person name="Dao M."/>
            <person name="Davis C."/>
            <person name="Chacko J."/>
            <person name="Dinh H."/>
            <person name="Dugan-Rocha S."/>
            <person name="Fowler G."/>
            <person name="Garner T.T."/>
            <person name="Garnes J."/>
            <person name="Gnirke A."/>
            <person name="Hawes A."/>
            <person name="Hernandez J."/>
            <person name="Hines S."/>
            <person name="Holder M."/>
            <person name="Hume J."/>
            <person name="Jhangiani S.N."/>
            <person name="Joshi V."/>
            <person name="Khan Z.M."/>
            <person name="Jackson L."/>
            <person name="Kovar C."/>
            <person name="Kowis A."/>
            <person name="Lee S."/>
            <person name="Lewis L.R."/>
            <person name="Margolis J."/>
            <person name="Morgan M."/>
            <person name="Nazareth L.V."/>
            <person name="Nguyen N."/>
            <person name="Okwuonu G."/>
            <person name="Parker D."/>
            <person name="Richards S."/>
            <person name="Ruiz S.J."/>
            <person name="Santibanez J."/>
            <person name="Savard J."/>
            <person name="Scherer S.E."/>
            <person name="Schneider B."/>
            <person name="Sodergren E."/>
            <person name="Tautz D."/>
            <person name="Vattahil S."/>
            <person name="Villasana D."/>
            <person name="White C.S."/>
            <person name="Wright R."/>
            <person name="Park Y."/>
            <person name="Beeman R.W."/>
            <person name="Lord J."/>
            <person name="Oppert B."/>
            <person name="Lorenzen M."/>
            <person name="Brown S."/>
            <person name="Wang L."/>
            <person name="Savard J."/>
            <person name="Tautz D."/>
            <person name="Richards S."/>
            <person name="Weinstock G."/>
            <person name="Gibbs R.A."/>
            <person name="Liu Y."/>
            <person name="Worley K."/>
            <person name="Weinstock G."/>
            <person name="Elsik C.G."/>
            <person name="Reese J.T."/>
            <person name="Elhaik E."/>
            <person name="Landan G."/>
            <person name="Graur D."/>
            <person name="Arensburger P."/>
            <person name="Atkinson P."/>
            <person name="Beeman R.W."/>
            <person name="Beidler J."/>
            <person name="Brown S.J."/>
            <person name="Demuth J.P."/>
            <person name="Drury D.W."/>
            <person name="Du Y.Z."/>
            <person name="Fujiwara H."/>
            <person name="Lorenzen M."/>
            <person name="Maselli V."/>
            <person name="Osanai M."/>
            <person name="Park Y."/>
            <person name="Robertson H.M."/>
            <person name="Tu Z."/>
            <person name="Wang J.J."/>
            <person name="Wang S."/>
            <person name="Richards S."/>
            <person name="Song H."/>
            <person name="Zhang L."/>
            <person name="Sodergren E."/>
            <person name="Werner D."/>
            <person name="Stanke M."/>
            <person name="Morgenstern B."/>
            <person name="Solovyev V."/>
            <person name="Kosarev P."/>
            <person name="Brown G."/>
            <person name="Chen H.C."/>
            <person name="Ermolaeva O."/>
            <person name="Hlavina W."/>
            <person name="Kapustin Y."/>
            <person name="Kiryutin B."/>
            <person name="Kitts P."/>
            <person name="Maglott D."/>
            <person name="Pruitt K."/>
            <person name="Sapojnikov V."/>
            <person name="Souvorov A."/>
            <person name="Mackey A.J."/>
            <person name="Waterhouse R.M."/>
            <person name="Wyder S."/>
            <person name="Zdobnov E.M."/>
            <person name="Zdobnov E.M."/>
            <person name="Wyder S."/>
            <person name="Kriventseva E.V."/>
            <person name="Kadowaki T."/>
            <person name="Bork P."/>
            <person name="Aranda M."/>
            <person name="Bao R."/>
            <person name="Beermann A."/>
            <person name="Berns N."/>
            <person name="Bolognesi R."/>
            <person name="Bonneton F."/>
            <person name="Bopp D."/>
            <person name="Brown S.J."/>
            <person name="Bucher G."/>
            <person name="Butts T."/>
            <person name="Chaumot A."/>
            <person name="Denell R.E."/>
            <person name="Ferrier D.E."/>
            <person name="Friedrich M."/>
            <person name="Gordon C.M."/>
            <person name="Jindra M."/>
            <person name="Klingler M."/>
            <person name="Lan Q."/>
            <person name="Lattorff H.M."/>
            <person name="Laudet V."/>
            <person name="von Levetsow C."/>
            <person name="Liu Z."/>
            <person name="Lutz R."/>
            <person name="Lynch J.A."/>
            <person name="da Fonseca R.N."/>
            <person name="Posnien N."/>
            <person name="Reuter R."/>
            <person name="Roth S."/>
            <person name="Savard J."/>
            <person name="Schinko J.B."/>
            <person name="Schmitt C."/>
            <person name="Schoppmeier M."/>
            <person name="Schroder R."/>
            <person name="Shippy T.D."/>
            <person name="Simonnet F."/>
            <person name="Marques-Souza H."/>
            <person name="Tautz D."/>
            <person name="Tomoyasu Y."/>
            <person name="Trauner J."/>
            <person name="Van der Zee M."/>
            <person name="Vervoort M."/>
            <person name="Wittkopp N."/>
            <person name="Wimmer E.A."/>
            <person name="Yang X."/>
            <person name="Jones A.K."/>
            <person name="Sattelle D.B."/>
            <person name="Ebert P.R."/>
            <person name="Nelson D."/>
            <person name="Scott J.G."/>
            <person name="Beeman R.W."/>
            <person name="Muthukrishnan S."/>
            <person name="Kramer K.J."/>
            <person name="Arakane Y."/>
            <person name="Beeman R.W."/>
            <person name="Zhu Q."/>
            <person name="Hogenkamp D."/>
            <person name="Dixit R."/>
            <person name="Oppert B."/>
            <person name="Jiang H."/>
            <person name="Zou Z."/>
            <person name="Marshall J."/>
            <person name="Elpidina E."/>
            <person name="Vinokurov K."/>
            <person name="Oppert C."/>
            <person name="Zou Z."/>
            <person name="Evans J."/>
            <person name="Lu Z."/>
            <person name="Zhao P."/>
            <person name="Sumathipala N."/>
            <person name="Altincicek B."/>
            <person name="Vilcinskas A."/>
            <person name="Williams M."/>
            <person name="Hultmark D."/>
            <person name="Hetru C."/>
            <person name="Jiang H."/>
            <person name="Grimmelikhuijzen C.J."/>
            <person name="Hauser F."/>
            <person name="Cazzamali G."/>
            <person name="Williamson M."/>
            <person name="Park Y."/>
            <person name="Li B."/>
            <person name="Tanaka Y."/>
            <person name="Predel R."/>
            <person name="Neupert S."/>
            <person name="Schachtner J."/>
            <person name="Verleyen P."/>
            <person name="Raible F."/>
            <person name="Bork P."/>
            <person name="Friedrich M."/>
            <person name="Walden K.K."/>
            <person name="Robertson H.M."/>
            <person name="Angeli S."/>
            <person name="Foret S."/>
            <person name="Bucher G."/>
            <person name="Schuetz S."/>
            <person name="Maleszka R."/>
            <person name="Wimmer E.A."/>
            <person name="Beeman R.W."/>
            <person name="Lorenzen M."/>
            <person name="Tomoyasu Y."/>
            <person name="Miller S.C."/>
            <person name="Grossmann D."/>
            <person name="Bucher G."/>
        </authorList>
    </citation>
    <scope>NUCLEOTIDE SEQUENCE [LARGE SCALE GENOMIC DNA]</scope>
    <source>
        <strain evidence="9 10">Georgia GA2</strain>
    </source>
</reference>
<dbReference type="InterPro" id="IPR015615">
    <property type="entry name" value="TGF-beta-rel"/>
</dbReference>
<reference evidence="9 10" key="2">
    <citation type="journal article" date="2010" name="Nucleic Acids Res.">
        <title>BeetleBase in 2010: revisions to provide comprehensive genomic information for Tribolium castaneum.</title>
        <authorList>
            <person name="Kim H.S."/>
            <person name="Murphy T."/>
            <person name="Xia J."/>
            <person name="Caragea D."/>
            <person name="Park Y."/>
            <person name="Beeman R.W."/>
            <person name="Lorenzen M.D."/>
            <person name="Butcher S."/>
            <person name="Manak J.R."/>
            <person name="Brown S.J."/>
        </authorList>
    </citation>
    <scope>GENOME REANNOTATION</scope>
    <source>
        <strain evidence="9 10">Georgia GA2</strain>
    </source>
</reference>
<feature type="signal peptide" evidence="7">
    <location>
        <begin position="1"/>
        <end position="17"/>
    </location>
</feature>
<keyword evidence="7" id="KW-0732">Signal</keyword>
<keyword evidence="4 6" id="KW-0339">Growth factor</keyword>
<dbReference type="InParanoid" id="A0A139WIK3"/>
<comment type="similarity">
    <text evidence="2 6">Belongs to the TGF-beta family.</text>
</comment>
<gene>
    <name evidence="9" type="primary">AUGUSTUS-3.0.2_34642</name>
    <name evidence="9" type="ORF">TcasGA2_TC034642</name>
</gene>
<dbReference type="OrthoDB" id="5987191at2759"/>
<dbReference type="Pfam" id="PF00019">
    <property type="entry name" value="TGF_beta"/>
    <property type="match status" value="1"/>
</dbReference>
<keyword evidence="10" id="KW-1185">Reference proteome</keyword>
<accession>A0A139WIK3</accession>
<evidence type="ECO:0000256" key="5">
    <source>
        <dbReference type="ARBA" id="ARBA00023157"/>
    </source>
</evidence>
<evidence type="ECO:0000256" key="3">
    <source>
        <dbReference type="ARBA" id="ARBA00022525"/>
    </source>
</evidence>
<evidence type="ECO:0000259" key="8">
    <source>
        <dbReference type="PROSITE" id="PS51362"/>
    </source>
</evidence>
<dbReference type="GO" id="GO:0005615">
    <property type="term" value="C:extracellular space"/>
    <property type="evidence" value="ECO:0000318"/>
    <property type="project" value="GO_Central"/>
</dbReference>
<feature type="domain" description="TGF-beta family profile" evidence="8">
    <location>
        <begin position="245"/>
        <end position="356"/>
    </location>
</feature>
<dbReference type="SMART" id="SM00204">
    <property type="entry name" value="TGFB"/>
    <property type="match status" value="1"/>
</dbReference>
<protein>
    <submittedName>
        <fullName evidence="9">Bone morphogenetic protein 8B-like protein</fullName>
    </submittedName>
</protein>
<name>A0A139WIK3_TRICA</name>
<organism evidence="9 10">
    <name type="scientific">Tribolium castaneum</name>
    <name type="common">Red flour beetle</name>
    <dbReference type="NCBI Taxonomy" id="7070"/>
    <lineage>
        <taxon>Eukaryota</taxon>
        <taxon>Metazoa</taxon>
        <taxon>Ecdysozoa</taxon>
        <taxon>Arthropoda</taxon>
        <taxon>Hexapoda</taxon>
        <taxon>Insecta</taxon>
        <taxon>Pterygota</taxon>
        <taxon>Neoptera</taxon>
        <taxon>Endopterygota</taxon>
        <taxon>Coleoptera</taxon>
        <taxon>Polyphaga</taxon>
        <taxon>Cucujiformia</taxon>
        <taxon>Tenebrionidae</taxon>
        <taxon>Tenebrionidae incertae sedis</taxon>
        <taxon>Tribolium</taxon>
    </lineage>
</organism>
<keyword evidence="3" id="KW-0964">Secreted</keyword>
<dbReference type="GO" id="GO:0005125">
    <property type="term" value="F:cytokine activity"/>
    <property type="evidence" value="ECO:0000318"/>
    <property type="project" value="GO_Central"/>
</dbReference>
<dbReference type="STRING" id="7070.A0A139WIK3"/>
<dbReference type="Proteomes" id="UP000007266">
    <property type="component" value="Linkage group 4"/>
</dbReference>
<dbReference type="InterPro" id="IPR029034">
    <property type="entry name" value="Cystine-knot_cytokine"/>
</dbReference>
<dbReference type="PROSITE" id="PS00250">
    <property type="entry name" value="TGF_BETA_1"/>
    <property type="match status" value="1"/>
</dbReference>
<sequence length="356" mass="41626">MRLITVVLFLVLAQIEAKTYYFNLNKTTNEFMVRNRVNFNQTNYPAIQISELRNNRNVTRKTATNTNGTKPYIHPLLDSEWNYNWTNITRNKLPSYIYKYYEAYSQNVAAPVHILFNANPLNSTIIKFNSSKLDVAEVELHFYHKVEANLTQKSLILRLYQVENDINETALINPDSHKLLNVIYIYQAESGWQVFKLTKSLHNWIKKTTDLSIFITISKPNDEQFNLFNDSNRNAFRTFLILKSESPRSDGTNDEITESNACRRHDLYVDFQKLNWMKFIISPAGYNAYNCHGTCYQTHHLPNHHKTTNFFPELGRKSPCCGPTKYAPLPIMFYDRFGNVMIKFYDEMVISACGCR</sequence>
<dbReference type="AlphaFoldDB" id="A0A139WIK3"/>
<dbReference type="SUPFAM" id="SSF57501">
    <property type="entry name" value="Cystine-knot cytokines"/>
    <property type="match status" value="1"/>
</dbReference>
<dbReference type="Gene3D" id="2.60.120.970">
    <property type="match status" value="1"/>
</dbReference>
<dbReference type="Gene3D" id="2.10.90.10">
    <property type="entry name" value="Cystine-knot cytokines"/>
    <property type="match status" value="1"/>
</dbReference>
<evidence type="ECO:0000256" key="6">
    <source>
        <dbReference type="RuleBase" id="RU000354"/>
    </source>
</evidence>
<evidence type="ECO:0000313" key="9">
    <source>
        <dbReference type="EMBL" id="KYB27762.1"/>
    </source>
</evidence>
<evidence type="ECO:0000256" key="4">
    <source>
        <dbReference type="ARBA" id="ARBA00023030"/>
    </source>
</evidence>
<keyword evidence="5" id="KW-1015">Disulfide bond</keyword>
<evidence type="ECO:0000256" key="7">
    <source>
        <dbReference type="SAM" id="SignalP"/>
    </source>
</evidence>
<dbReference type="GO" id="GO:0030509">
    <property type="term" value="P:BMP signaling pathway"/>
    <property type="evidence" value="ECO:0000318"/>
    <property type="project" value="GO_Central"/>
</dbReference>
<dbReference type="InterPro" id="IPR001839">
    <property type="entry name" value="TGF-b_C"/>
</dbReference>
<dbReference type="PANTHER" id="PTHR11848">
    <property type="entry name" value="TGF-BETA FAMILY"/>
    <property type="match status" value="1"/>
</dbReference>
<comment type="subcellular location">
    <subcellularLocation>
        <location evidence="1">Secreted</location>
    </subcellularLocation>
</comment>